<evidence type="ECO:0000256" key="2">
    <source>
        <dbReference type="ARBA" id="ARBA00022603"/>
    </source>
</evidence>
<comment type="subcellular location">
    <subcellularLocation>
        <location evidence="4">Cytoplasm</location>
    </subcellularLocation>
</comment>
<accession>A0A010SFR3</accession>
<feature type="binding site" description="in other chain" evidence="4">
    <location>
        <position position="225"/>
    </location>
    <ligand>
        <name>dUMP</name>
        <dbReference type="ChEBI" id="CHEBI:246422"/>
        <note>ligand shared between dimeric partners</note>
    </ligand>
</feature>
<dbReference type="GO" id="GO:0006231">
    <property type="term" value="P:dTMP biosynthetic process"/>
    <property type="evidence" value="ECO:0007669"/>
    <property type="project" value="UniProtKB-UniRule"/>
</dbReference>
<dbReference type="EC" id="2.1.1.45" evidence="1 4"/>
<dbReference type="NCBIfam" id="NF010393">
    <property type="entry name" value="PRK13821.1"/>
    <property type="match status" value="1"/>
</dbReference>
<keyword evidence="3 4" id="KW-0808">Transferase</keyword>
<dbReference type="Gene3D" id="3.30.572.10">
    <property type="entry name" value="Thymidylate synthase/dCMP hydroxymethylase domain"/>
    <property type="match status" value="1"/>
</dbReference>
<dbReference type="GO" id="GO:0006235">
    <property type="term" value="P:dTTP biosynthetic process"/>
    <property type="evidence" value="ECO:0007669"/>
    <property type="project" value="UniProtKB-UniRule"/>
</dbReference>
<dbReference type="Pfam" id="PF00303">
    <property type="entry name" value="Thymidylat_synt"/>
    <property type="match status" value="1"/>
</dbReference>
<dbReference type="HOGENOM" id="CLU_021669_0_1_6"/>
<dbReference type="PATRIC" id="fig|1042209.11.peg.5295"/>
<dbReference type="GO" id="GO:0005829">
    <property type="term" value="C:cytosol"/>
    <property type="evidence" value="ECO:0007669"/>
    <property type="project" value="TreeGrafter"/>
</dbReference>
<dbReference type="AlphaFoldDB" id="A0A010SFR3"/>
<comment type="caution">
    <text evidence="4">Lacks conserved residue(s) required for the propagation of feature annotation.</text>
</comment>
<evidence type="ECO:0000256" key="3">
    <source>
        <dbReference type="ARBA" id="ARBA00022679"/>
    </source>
</evidence>
<feature type="binding site" evidence="4">
    <location>
        <position position="322"/>
    </location>
    <ligand>
        <name>(6R)-5,10-methylene-5,6,7,8-tetrahydrofolate</name>
        <dbReference type="ChEBI" id="CHEBI:15636"/>
    </ligand>
</feature>
<keyword evidence="4" id="KW-0545">Nucleotide biosynthesis</keyword>
<dbReference type="InterPro" id="IPR045097">
    <property type="entry name" value="Thymidate_synth/dCMP_Mease"/>
</dbReference>
<feature type="binding site" evidence="4">
    <location>
        <begin position="172"/>
        <end position="173"/>
    </location>
    <ligand>
        <name>dUMP</name>
        <dbReference type="ChEBI" id="CHEBI:246422"/>
        <note>ligand shared between dimeric partners</note>
    </ligand>
</feature>
<feature type="active site" description="Nucleophile" evidence="4">
    <location>
        <position position="192"/>
    </location>
</feature>
<feature type="binding site" description="in other chain" evidence="4">
    <location>
        <position position="21"/>
    </location>
    <ligand>
        <name>dUMP</name>
        <dbReference type="ChEBI" id="CHEBI:246422"/>
        <note>ligand shared between dimeric partners</note>
    </ligand>
</feature>
<comment type="function">
    <text evidence="4">Catalyzes the reductive methylation of 2'-deoxyuridine-5'-monophosphate (dUMP) to 2'-deoxythymidine-5'-monophosphate (dTMP) while utilizing 5,10-methylenetetrahydrofolate (mTHF) as the methyl donor and reductant in the reaction, yielding dihydrofolate (DHF) as a by-product. This enzymatic reaction provides an intracellular de novo source of dTMP, an essential precursor for DNA biosynthesis.</text>
</comment>
<dbReference type="EMBL" id="AFOY02000019">
    <property type="protein sequence ID" value="EXF91985.1"/>
    <property type="molecule type" value="Genomic_DNA"/>
</dbReference>
<dbReference type="NCBIfam" id="TIGR03284">
    <property type="entry name" value="thym_sym"/>
    <property type="match status" value="1"/>
</dbReference>
<sequence length="323" mass="36701">MKQYLDLVAHVIKNGTRQANRTGVNTISFPGAMLRYDLKEGFPAITTRKMAFKSAIGEMVGFLRGVNNAAQFRALGCKVWDQNANENAQWLANPFRQGEDDLGEIYGVQWRKWPAYKQIPVSNQAAIEQTLSQGYRQIAEGEEDGQAYVVLYKAIDQIRQCVDTIIKDPGSRRILFHGWNCAQLDEMALPPCHLLYQFHPNVETKEISLTLYIRSNDLGLGTPFNLTEGAALLSLIGRLTGYTPRWFTYFIGDAHVYENHLDMLNEQLKREPFPMPKLVISDRVPEFAKTGVYQPEWLEQIEPSDFSLEGYEHHAPMTAPMAV</sequence>
<feature type="binding site" description="in other chain" evidence="4">
    <location>
        <begin position="255"/>
        <end position="257"/>
    </location>
    <ligand>
        <name>dUMP</name>
        <dbReference type="ChEBI" id="CHEBI:246422"/>
        <note>ligand shared between dimeric partners</note>
    </ligand>
</feature>
<evidence type="ECO:0000313" key="6">
    <source>
        <dbReference type="EMBL" id="EXF91985.1"/>
    </source>
</evidence>
<dbReference type="GO" id="GO:0032259">
    <property type="term" value="P:methylation"/>
    <property type="evidence" value="ECO:0007669"/>
    <property type="project" value="UniProtKB-KW"/>
</dbReference>
<comment type="pathway">
    <text evidence="4">Pyrimidine metabolism; dTTP biosynthesis.</text>
</comment>
<organism evidence="6 7">
    <name type="scientific">Pseudomonas fluorescens HK44</name>
    <dbReference type="NCBI Taxonomy" id="1042209"/>
    <lineage>
        <taxon>Bacteria</taxon>
        <taxon>Pseudomonadati</taxon>
        <taxon>Pseudomonadota</taxon>
        <taxon>Gammaproteobacteria</taxon>
        <taxon>Pseudomonadales</taxon>
        <taxon>Pseudomonadaceae</taxon>
        <taxon>Pseudomonas</taxon>
    </lineage>
</organism>
<comment type="subunit">
    <text evidence="4">Homodimer.</text>
</comment>
<name>A0A010SFR3_PSEFL</name>
<comment type="similarity">
    <text evidence="4">Belongs to the thymidylate synthase family. Bacterial-type ThyA subfamily.</text>
</comment>
<gene>
    <name evidence="4 6" type="primary">thyA</name>
    <name evidence="6" type="ORF">HK44_014370</name>
</gene>
<dbReference type="Proteomes" id="UP000022611">
    <property type="component" value="Unassembled WGS sequence"/>
</dbReference>
<comment type="catalytic activity">
    <reaction evidence="4">
        <text>dUMP + (6R)-5,10-methylene-5,6,7,8-tetrahydrofolate = 7,8-dihydrofolate + dTMP</text>
        <dbReference type="Rhea" id="RHEA:12104"/>
        <dbReference type="ChEBI" id="CHEBI:15636"/>
        <dbReference type="ChEBI" id="CHEBI:57451"/>
        <dbReference type="ChEBI" id="CHEBI:63528"/>
        <dbReference type="ChEBI" id="CHEBI:246422"/>
        <dbReference type="EC" id="2.1.1.45"/>
    </reaction>
</comment>
<proteinExistence type="inferred from homology"/>
<dbReference type="GO" id="GO:0004799">
    <property type="term" value="F:thymidylate synthase activity"/>
    <property type="evidence" value="ECO:0007669"/>
    <property type="project" value="UniProtKB-UniRule"/>
</dbReference>
<dbReference type="InterPro" id="IPR000398">
    <property type="entry name" value="Thymidylate_synthase"/>
</dbReference>
<evidence type="ECO:0000313" key="7">
    <source>
        <dbReference type="Proteomes" id="UP000022611"/>
    </source>
</evidence>
<dbReference type="InterPro" id="IPR036926">
    <property type="entry name" value="Thymidate_synth/dCMP_Mease_sf"/>
</dbReference>
<comment type="caution">
    <text evidence="6">The sequence shown here is derived from an EMBL/GenBank/DDBJ whole genome shotgun (WGS) entry which is preliminary data.</text>
</comment>
<dbReference type="HAMAP" id="MF_00008">
    <property type="entry name" value="Thymidy_synth_bact"/>
    <property type="match status" value="1"/>
</dbReference>
<dbReference type="UniPathway" id="UPA00575"/>
<protein>
    <recommendedName>
        <fullName evidence="1 4">Thymidylate synthase</fullName>
        <shortName evidence="4">TS</shortName>
        <shortName evidence="4">TSase</shortName>
        <ecNumber evidence="1 4">2.1.1.45</ecNumber>
    </recommendedName>
</protein>
<dbReference type="PANTHER" id="PTHR11548:SF9">
    <property type="entry name" value="THYMIDYLATE SYNTHASE"/>
    <property type="match status" value="1"/>
</dbReference>
<dbReference type="InterPro" id="IPR023451">
    <property type="entry name" value="Thymidate_synth/dCMP_Mease_dom"/>
</dbReference>
<evidence type="ECO:0000259" key="5">
    <source>
        <dbReference type="Pfam" id="PF00303"/>
    </source>
</evidence>
<dbReference type="PANTHER" id="PTHR11548">
    <property type="entry name" value="THYMIDYLATE SYNTHASE 1"/>
    <property type="match status" value="1"/>
</dbReference>
<dbReference type="SUPFAM" id="SSF55831">
    <property type="entry name" value="Thymidylate synthase/dCMP hydroxymethylase"/>
    <property type="match status" value="1"/>
</dbReference>
<evidence type="ECO:0000256" key="1">
    <source>
        <dbReference type="ARBA" id="ARBA00011947"/>
    </source>
</evidence>
<feature type="binding site" description="in other chain" evidence="4">
    <location>
        <begin position="214"/>
        <end position="217"/>
    </location>
    <ligand>
        <name>dUMP</name>
        <dbReference type="ChEBI" id="CHEBI:246422"/>
        <note>ligand shared between dimeric partners</note>
    </ligand>
</feature>
<reference evidence="6 7" key="1">
    <citation type="journal article" date="2011" name="J. Bacteriol.">
        <title>Draft genome sequence of the polycyclic aromatic hydrocarbon-degrading, genetically engineered bioluminescent bioreporter Pseudomonas fluorescens HK44.</title>
        <authorList>
            <person name="Chauhan A."/>
            <person name="Layton A.C."/>
            <person name="Williams D.E."/>
            <person name="Smartt A.E."/>
            <person name="Ripp S."/>
            <person name="Karpinets T.V."/>
            <person name="Brown S.D."/>
            <person name="Sayler G.S."/>
        </authorList>
    </citation>
    <scope>NUCLEOTIDE SEQUENCE [LARGE SCALE GENOMIC DNA]</scope>
    <source>
        <strain evidence="6 7">HK44</strain>
    </source>
</reference>
<dbReference type="OrthoDB" id="9774633at2"/>
<feature type="binding site" evidence="4">
    <location>
        <position position="217"/>
    </location>
    <ligand>
        <name>(6R)-5,10-methylene-5,6,7,8-tetrahydrofolate</name>
        <dbReference type="ChEBI" id="CHEBI:15636"/>
    </ligand>
</feature>
<dbReference type="PRINTS" id="PR00108">
    <property type="entry name" value="THYMDSNTHASE"/>
</dbReference>
<feature type="domain" description="Thymidylate synthase/dCMP hydroxymethylase" evidence="5">
    <location>
        <begin position="2"/>
        <end position="323"/>
    </location>
</feature>
<dbReference type="RefSeq" id="WP_019694125.1">
    <property type="nucleotide sequence ID" value="NZ_AFOY02000019.1"/>
</dbReference>
<keyword evidence="2 4" id="KW-0489">Methyltransferase</keyword>
<keyword evidence="4" id="KW-0963">Cytoplasm</keyword>
<dbReference type="CDD" id="cd00351">
    <property type="entry name" value="TS_Pyrimidine_HMase"/>
    <property type="match status" value="1"/>
</dbReference>
<evidence type="ECO:0000256" key="4">
    <source>
        <dbReference type="HAMAP-Rule" id="MF_00008"/>
    </source>
</evidence>
<dbReference type="eggNOG" id="COG0207">
    <property type="taxonomic scope" value="Bacteria"/>
</dbReference>